<evidence type="ECO:0000313" key="9">
    <source>
        <dbReference type="Proteomes" id="UP001200741"/>
    </source>
</evidence>
<proteinExistence type="inferred from homology"/>
<evidence type="ECO:0000256" key="4">
    <source>
        <dbReference type="ARBA" id="ARBA00022692"/>
    </source>
</evidence>
<feature type="transmembrane region" description="Helical" evidence="7">
    <location>
        <begin position="126"/>
        <end position="148"/>
    </location>
</feature>
<name>A0ABS8XYX7_9BURK</name>
<reference evidence="8 9" key="1">
    <citation type="submission" date="2021-12" db="EMBL/GenBank/DDBJ databases">
        <title>Genome seq of P8.</title>
        <authorList>
            <person name="Seo T."/>
        </authorList>
    </citation>
    <scope>NUCLEOTIDE SEQUENCE [LARGE SCALE GENOMIC DNA]</scope>
    <source>
        <strain evidence="8 9">P8</strain>
    </source>
</reference>
<feature type="transmembrane region" description="Helical" evidence="7">
    <location>
        <begin position="376"/>
        <end position="400"/>
    </location>
</feature>
<gene>
    <name evidence="8" type="ORF">LXT13_25875</name>
</gene>
<keyword evidence="3" id="KW-1003">Cell membrane</keyword>
<dbReference type="RefSeq" id="WP_233375207.1">
    <property type="nucleotide sequence ID" value="NZ_JAJTWU010000013.1"/>
</dbReference>
<dbReference type="EMBL" id="JAJTWU010000013">
    <property type="protein sequence ID" value="MCE4557824.1"/>
    <property type="molecule type" value="Genomic_DNA"/>
</dbReference>
<accession>A0ABS8XYX7</accession>
<evidence type="ECO:0000256" key="6">
    <source>
        <dbReference type="ARBA" id="ARBA00023136"/>
    </source>
</evidence>
<evidence type="ECO:0000256" key="7">
    <source>
        <dbReference type="SAM" id="Phobius"/>
    </source>
</evidence>
<feature type="transmembrane region" description="Helical" evidence="7">
    <location>
        <begin position="185"/>
        <end position="203"/>
    </location>
</feature>
<sequence>MTDPESNLSHHKTGRARRAFAGVLWSGFNAVVPAVSSLIVFSLVSRVIGPEEFGFVAFSVAIVTTIGAFSPAGFGDALIQWPNLKSEHLDATFWICLLWGVLLYAGVAILAFPLAGWFGVPMLSKLLPVVGVRLIFDLGTVVPTALLSRQMQFRQMATRTLIASVISMVVCLVVLYYGYGLWALVISQLVSAAVVFAVSWTSVSWRPAVRFSWQAIKELKSFGGYASFGRLITAINFEQLLIGALLNSLALGLYAFSRRIFQIINDVLSGALAGVAYPLLSSMQDEPEKLREVFLATTFLSSVFAFPIFVGLALVAHDAIPLIFGAHWVEAVPALQAFCSIGLLTCIGIIQAALLRAKGRVGFWTWYQTGQQILTILTIVSLAPFGLTAVFLGIAVKTWLTLPVVAILVGRMIDVPPAKYAAQFISPVLGCLAMAVVVFGVRNGLTLSPLQSVALEMACGAGVYATVVGCTSSARLKDIIKIMKLKR</sequence>
<evidence type="ECO:0000256" key="5">
    <source>
        <dbReference type="ARBA" id="ARBA00022989"/>
    </source>
</evidence>
<comment type="caution">
    <text evidence="8">The sequence shown here is derived from an EMBL/GenBank/DDBJ whole genome shotgun (WGS) entry which is preliminary data.</text>
</comment>
<keyword evidence="4 7" id="KW-0812">Transmembrane</keyword>
<feature type="transmembrane region" description="Helical" evidence="7">
    <location>
        <begin position="91"/>
        <end position="120"/>
    </location>
</feature>
<keyword evidence="6 7" id="KW-0472">Membrane</keyword>
<keyword evidence="9" id="KW-1185">Reference proteome</keyword>
<evidence type="ECO:0000256" key="1">
    <source>
        <dbReference type="ARBA" id="ARBA00004651"/>
    </source>
</evidence>
<feature type="transmembrane region" description="Helical" evidence="7">
    <location>
        <begin position="293"/>
        <end position="315"/>
    </location>
</feature>
<dbReference type="Pfam" id="PF13440">
    <property type="entry name" value="Polysacc_synt_3"/>
    <property type="match status" value="1"/>
</dbReference>
<evidence type="ECO:0000256" key="3">
    <source>
        <dbReference type="ARBA" id="ARBA00022475"/>
    </source>
</evidence>
<evidence type="ECO:0000313" key="8">
    <source>
        <dbReference type="EMBL" id="MCE4557824.1"/>
    </source>
</evidence>
<feature type="transmembrane region" description="Helical" evidence="7">
    <location>
        <begin position="263"/>
        <end position="281"/>
    </location>
</feature>
<comment type="similarity">
    <text evidence="2">Belongs to the polysaccharide synthase family.</text>
</comment>
<dbReference type="InterPro" id="IPR050833">
    <property type="entry name" value="Poly_Biosynth_Transport"/>
</dbReference>
<dbReference type="Proteomes" id="UP001200741">
    <property type="component" value="Unassembled WGS sequence"/>
</dbReference>
<dbReference type="PANTHER" id="PTHR30250">
    <property type="entry name" value="PST FAMILY PREDICTED COLANIC ACID TRANSPORTER"/>
    <property type="match status" value="1"/>
</dbReference>
<evidence type="ECO:0000256" key="2">
    <source>
        <dbReference type="ARBA" id="ARBA00007430"/>
    </source>
</evidence>
<organism evidence="8 9">
    <name type="scientific">Pelomonas cellulosilytica</name>
    <dbReference type="NCBI Taxonomy" id="2906762"/>
    <lineage>
        <taxon>Bacteria</taxon>
        <taxon>Pseudomonadati</taxon>
        <taxon>Pseudomonadota</taxon>
        <taxon>Betaproteobacteria</taxon>
        <taxon>Burkholderiales</taxon>
        <taxon>Sphaerotilaceae</taxon>
        <taxon>Roseateles</taxon>
    </lineage>
</organism>
<feature type="transmembrane region" description="Helical" evidence="7">
    <location>
        <begin position="420"/>
        <end position="441"/>
    </location>
</feature>
<feature type="transmembrane region" description="Helical" evidence="7">
    <location>
        <begin position="160"/>
        <end position="179"/>
    </location>
</feature>
<keyword evidence="5 7" id="KW-1133">Transmembrane helix</keyword>
<dbReference type="PANTHER" id="PTHR30250:SF10">
    <property type="entry name" value="LIPOPOLYSACCHARIDE BIOSYNTHESIS PROTEIN WZXC"/>
    <property type="match status" value="1"/>
</dbReference>
<comment type="subcellular location">
    <subcellularLocation>
        <location evidence="1">Cell membrane</location>
        <topology evidence="1">Multi-pass membrane protein</topology>
    </subcellularLocation>
</comment>
<feature type="transmembrane region" description="Helical" evidence="7">
    <location>
        <begin position="20"/>
        <end position="43"/>
    </location>
</feature>
<protein>
    <submittedName>
        <fullName evidence="8">Lipopolysaccharide biosynthesis protein</fullName>
    </submittedName>
</protein>
<dbReference type="CDD" id="cd13127">
    <property type="entry name" value="MATE_tuaB_like"/>
    <property type="match status" value="1"/>
</dbReference>
<feature type="transmembrane region" description="Helical" evidence="7">
    <location>
        <begin position="55"/>
        <end position="79"/>
    </location>
</feature>
<feature type="transmembrane region" description="Helical" evidence="7">
    <location>
        <begin position="335"/>
        <end position="355"/>
    </location>
</feature>